<feature type="non-terminal residue" evidence="2">
    <location>
        <position position="1"/>
    </location>
</feature>
<evidence type="ECO:0000256" key="1">
    <source>
        <dbReference type="SAM" id="MobiDB-lite"/>
    </source>
</evidence>
<feature type="compositionally biased region" description="Basic residues" evidence="1">
    <location>
        <begin position="21"/>
        <end position="30"/>
    </location>
</feature>
<keyword evidence="3" id="KW-1185">Reference proteome</keyword>
<comment type="caution">
    <text evidence="2">The sequence shown here is derived from an EMBL/GenBank/DDBJ whole genome shotgun (WGS) entry which is preliminary data.</text>
</comment>
<evidence type="ECO:0000313" key="3">
    <source>
        <dbReference type="Proteomes" id="UP001281614"/>
    </source>
</evidence>
<name>A0AAD9YAJ0_COLKA</name>
<dbReference type="AlphaFoldDB" id="A0AAD9YAJ0"/>
<dbReference type="Proteomes" id="UP001281614">
    <property type="component" value="Unassembled WGS sequence"/>
</dbReference>
<feature type="region of interest" description="Disordered" evidence="1">
    <location>
        <begin position="1"/>
        <end position="35"/>
    </location>
</feature>
<proteinExistence type="predicted"/>
<gene>
    <name evidence="2" type="ORF">CKAH01_17690</name>
</gene>
<feature type="compositionally biased region" description="Polar residues" evidence="1">
    <location>
        <begin position="177"/>
        <end position="191"/>
    </location>
</feature>
<accession>A0AAD9YAJ0</accession>
<sequence>CGSGPGGSTAPTGQLADYSKSKSHRDHQKHTCGIASRHLDVGKGYMASRAVLTSHVRPCPRHRLFCVRSGRSGAMTVNDSGDCRLVEATPVGLACDFKRASGTATATPTADHEARRRGYRKSRAPTFRHGARSTNTRCLQRCSDGQQPSESKAPMTTKPLDHRYPRRRSGVLGINHENPSPRNPPSWTHPRSPSHAIHTQALTTFVPPAGCTPPSAYWHPDKHPPSWLISQSAFLTPVIVRWSVIEPLEGRDSPFIHTRSYPSS</sequence>
<evidence type="ECO:0000313" key="2">
    <source>
        <dbReference type="EMBL" id="KAK2752480.1"/>
    </source>
</evidence>
<organism evidence="2 3">
    <name type="scientific">Colletotrichum kahawae</name>
    <name type="common">Coffee berry disease fungus</name>
    <dbReference type="NCBI Taxonomy" id="34407"/>
    <lineage>
        <taxon>Eukaryota</taxon>
        <taxon>Fungi</taxon>
        <taxon>Dikarya</taxon>
        <taxon>Ascomycota</taxon>
        <taxon>Pezizomycotina</taxon>
        <taxon>Sordariomycetes</taxon>
        <taxon>Hypocreomycetidae</taxon>
        <taxon>Glomerellales</taxon>
        <taxon>Glomerellaceae</taxon>
        <taxon>Colletotrichum</taxon>
        <taxon>Colletotrichum gloeosporioides species complex</taxon>
    </lineage>
</organism>
<protein>
    <submittedName>
        <fullName evidence="2">Uncharacterized protein</fullName>
    </submittedName>
</protein>
<dbReference type="EMBL" id="VYYT01000250">
    <property type="protein sequence ID" value="KAK2752480.1"/>
    <property type="molecule type" value="Genomic_DNA"/>
</dbReference>
<feature type="region of interest" description="Disordered" evidence="1">
    <location>
        <begin position="101"/>
        <end position="193"/>
    </location>
</feature>
<feature type="compositionally biased region" description="Polar residues" evidence="1">
    <location>
        <begin position="132"/>
        <end position="150"/>
    </location>
</feature>
<reference evidence="2" key="1">
    <citation type="submission" date="2023-02" db="EMBL/GenBank/DDBJ databases">
        <title>Colletotrichum kahawae CIFC_Que2 genome sequencing and assembly.</title>
        <authorList>
            <person name="Baroncelli R."/>
        </authorList>
    </citation>
    <scope>NUCLEOTIDE SEQUENCE</scope>
    <source>
        <strain evidence="2">CIFC_Que2</strain>
    </source>
</reference>